<dbReference type="RefSeq" id="WP_063674020.1">
    <property type="nucleotide sequence ID" value="NZ_CP014841.1"/>
</dbReference>
<evidence type="ECO:0000259" key="3">
    <source>
        <dbReference type="PROSITE" id="PS50405"/>
    </source>
</evidence>
<proteinExistence type="inferred from homology"/>
<evidence type="ECO:0000313" key="4">
    <source>
        <dbReference type="EMBL" id="AND71059.1"/>
    </source>
</evidence>
<protein>
    <submittedName>
        <fullName evidence="4">Maleylacetoacetate isomerase</fullName>
        <ecNumber evidence="4">5.2.1.2</ecNumber>
    </submittedName>
</protein>
<dbReference type="GO" id="GO:0004364">
    <property type="term" value="F:glutathione transferase activity"/>
    <property type="evidence" value="ECO:0007669"/>
    <property type="project" value="TreeGrafter"/>
</dbReference>
<dbReference type="CDD" id="cd03191">
    <property type="entry name" value="GST_C_Zeta"/>
    <property type="match status" value="1"/>
</dbReference>
<dbReference type="InterPro" id="IPR034330">
    <property type="entry name" value="GST_Zeta_C"/>
</dbReference>
<keyword evidence="5" id="KW-1185">Reference proteome</keyword>
<dbReference type="PATRIC" id="fig|445710.3.peg.3604"/>
<dbReference type="SUPFAM" id="SSF47616">
    <property type="entry name" value="GST C-terminal domain-like"/>
    <property type="match status" value="1"/>
</dbReference>
<dbReference type="Gene3D" id="3.40.30.10">
    <property type="entry name" value="Glutaredoxin"/>
    <property type="match status" value="1"/>
</dbReference>
<dbReference type="NCBIfam" id="TIGR01262">
    <property type="entry name" value="maiA"/>
    <property type="match status" value="1"/>
</dbReference>
<dbReference type="PROSITE" id="PS50404">
    <property type="entry name" value="GST_NTER"/>
    <property type="match status" value="1"/>
</dbReference>
<organism evidence="4 5">
    <name type="scientific">Dyella thiooxydans</name>
    <dbReference type="NCBI Taxonomy" id="445710"/>
    <lineage>
        <taxon>Bacteria</taxon>
        <taxon>Pseudomonadati</taxon>
        <taxon>Pseudomonadota</taxon>
        <taxon>Gammaproteobacteria</taxon>
        <taxon>Lysobacterales</taxon>
        <taxon>Rhodanobacteraceae</taxon>
        <taxon>Dyella</taxon>
    </lineage>
</organism>
<dbReference type="InterPro" id="IPR040079">
    <property type="entry name" value="Glutathione_S-Trfase"/>
</dbReference>
<dbReference type="Pfam" id="PF13417">
    <property type="entry name" value="GST_N_3"/>
    <property type="match status" value="1"/>
</dbReference>
<feature type="domain" description="GST C-terminal" evidence="3">
    <location>
        <begin position="91"/>
        <end position="219"/>
    </location>
</feature>
<dbReference type="EC" id="5.2.1.2" evidence="4"/>
<sequence length="222" mass="24416">MLQDLALYGYWRSTAAYRVRIALALKGLDWENHPVHLVRDGGEQHGASYRAINPQELVPALVDGERVFTQSLAIVEYLDETVPEPPLLPVDPRGRARVRALAQTIACDIHPLGNLRVLQALEARFGATEAQRADWNRHWMAVGLAAFEAMLADNVATGTFCHGDEPGLADICLIPQLYNAARWQLPLDAYPTIRRIQAECVALPAFQVAAPERQPDAPPAGA</sequence>
<dbReference type="GO" id="GO:0006749">
    <property type="term" value="P:glutathione metabolic process"/>
    <property type="evidence" value="ECO:0007669"/>
    <property type="project" value="TreeGrafter"/>
</dbReference>
<dbReference type="EMBL" id="CP014841">
    <property type="protein sequence ID" value="AND71059.1"/>
    <property type="molecule type" value="Genomic_DNA"/>
</dbReference>
<dbReference type="GO" id="GO:0005737">
    <property type="term" value="C:cytoplasm"/>
    <property type="evidence" value="ECO:0007669"/>
    <property type="project" value="InterPro"/>
</dbReference>
<dbReference type="PANTHER" id="PTHR42673">
    <property type="entry name" value="MALEYLACETOACETATE ISOMERASE"/>
    <property type="match status" value="1"/>
</dbReference>
<dbReference type="GO" id="GO:0016034">
    <property type="term" value="F:maleylacetoacetate isomerase activity"/>
    <property type="evidence" value="ECO:0007669"/>
    <property type="project" value="UniProtKB-EC"/>
</dbReference>
<dbReference type="InterPro" id="IPR005955">
    <property type="entry name" value="GST_Zeta"/>
</dbReference>
<dbReference type="CDD" id="cd03042">
    <property type="entry name" value="GST_N_Zeta"/>
    <property type="match status" value="1"/>
</dbReference>
<dbReference type="InterPro" id="IPR036249">
    <property type="entry name" value="Thioredoxin-like_sf"/>
</dbReference>
<evidence type="ECO:0000259" key="2">
    <source>
        <dbReference type="PROSITE" id="PS50404"/>
    </source>
</evidence>
<dbReference type="Pfam" id="PF13410">
    <property type="entry name" value="GST_C_2"/>
    <property type="match status" value="1"/>
</dbReference>
<dbReference type="Gene3D" id="1.20.1050.10">
    <property type="match status" value="1"/>
</dbReference>
<dbReference type="InterPro" id="IPR004045">
    <property type="entry name" value="Glutathione_S-Trfase_N"/>
</dbReference>
<dbReference type="InterPro" id="IPR010987">
    <property type="entry name" value="Glutathione-S-Trfase_C-like"/>
</dbReference>
<reference evidence="4 5" key="1">
    <citation type="submission" date="2016-02" db="EMBL/GenBank/DDBJ databases">
        <title>Complete genome sequencing and analysis of ATSB10, Dyella thiooxydans isolated from rhizosphere soil of sunflower (Helianthus annuus L.).</title>
        <authorList>
            <person name="Lee Y."/>
            <person name="Hwangbo K."/>
            <person name="Chung H."/>
            <person name="Yoo J."/>
            <person name="Kim K.Y."/>
            <person name="Sa T.M."/>
            <person name="Um Y."/>
            <person name="Madhaiyan M."/>
        </authorList>
    </citation>
    <scope>NUCLEOTIDE SEQUENCE [LARGE SCALE GENOMIC DNA]</scope>
    <source>
        <strain evidence="4 5">ATSB10</strain>
    </source>
</reference>
<dbReference type="KEGG" id="dtx:ATSB10_36050"/>
<dbReference type="FunFam" id="1.20.1050.10:FF:000010">
    <property type="entry name" value="Maleylacetoacetate isomerase isoform 1"/>
    <property type="match status" value="1"/>
</dbReference>
<dbReference type="PROSITE" id="PS50405">
    <property type="entry name" value="GST_CTER"/>
    <property type="match status" value="1"/>
</dbReference>
<dbReference type="SUPFAM" id="SSF52833">
    <property type="entry name" value="Thioredoxin-like"/>
    <property type="match status" value="1"/>
</dbReference>
<keyword evidence="4" id="KW-0413">Isomerase</keyword>
<dbReference type="Proteomes" id="UP000077255">
    <property type="component" value="Chromosome"/>
</dbReference>
<feature type="domain" description="GST N-terminal" evidence="2">
    <location>
        <begin position="3"/>
        <end position="86"/>
    </location>
</feature>
<dbReference type="STRING" id="445710.ATSB10_36050"/>
<comment type="similarity">
    <text evidence="1">Belongs to the GST superfamily. Zeta family.</text>
</comment>
<dbReference type="PANTHER" id="PTHR42673:SF21">
    <property type="entry name" value="GLUTATHIONE S-TRANSFERASE YFCF"/>
    <property type="match status" value="1"/>
</dbReference>
<dbReference type="GO" id="GO:0006559">
    <property type="term" value="P:L-phenylalanine catabolic process"/>
    <property type="evidence" value="ECO:0007669"/>
    <property type="project" value="TreeGrafter"/>
</dbReference>
<name>A0A161J832_9GAMM</name>
<accession>A0A161J832</accession>
<evidence type="ECO:0000256" key="1">
    <source>
        <dbReference type="ARBA" id="ARBA00010007"/>
    </source>
</evidence>
<dbReference type="FunFam" id="3.40.30.10:FF:000293">
    <property type="entry name" value="Maleylacetoacetate isomerase MaiA"/>
    <property type="match status" value="1"/>
</dbReference>
<dbReference type="OrthoDB" id="509852at2"/>
<dbReference type="AlphaFoldDB" id="A0A161J832"/>
<dbReference type="InterPro" id="IPR034333">
    <property type="entry name" value="GST_Zeta_N"/>
</dbReference>
<dbReference type="InterPro" id="IPR036282">
    <property type="entry name" value="Glutathione-S-Trfase_C_sf"/>
</dbReference>
<evidence type="ECO:0000313" key="5">
    <source>
        <dbReference type="Proteomes" id="UP000077255"/>
    </source>
</evidence>
<gene>
    <name evidence="4" type="ORF">ATSB10_36050</name>
</gene>
<dbReference type="SFLD" id="SFLDG00358">
    <property type="entry name" value="Main_(cytGST)"/>
    <property type="match status" value="1"/>
</dbReference>
<dbReference type="SFLD" id="SFLDS00019">
    <property type="entry name" value="Glutathione_Transferase_(cytos"/>
    <property type="match status" value="1"/>
</dbReference>